<reference evidence="1" key="1">
    <citation type="submission" date="2024-05" db="EMBL/GenBank/DDBJ databases">
        <authorList>
            <person name="Yang L."/>
            <person name="Pan L."/>
        </authorList>
    </citation>
    <scope>NUCLEOTIDE SEQUENCE</scope>
    <source>
        <strain evidence="1">FCG-7</strain>
    </source>
</reference>
<name>A0AAU7FBY8_9NEIS</name>
<dbReference type="RefSeq" id="WP_348945594.1">
    <property type="nucleotide sequence ID" value="NZ_CP157355.1"/>
</dbReference>
<protein>
    <submittedName>
        <fullName evidence="1">Uncharacterized protein</fullName>
    </submittedName>
</protein>
<gene>
    <name evidence="1" type="ORF">ABHF33_03085</name>
</gene>
<accession>A0AAU7FBY8</accession>
<sequence length="127" mass="14378">MYDDYQAHNEMDETTLHAWQFYLAVAQLALSHLASWPAGSIAITDDQEHAYWVWQGATENHLAWAPVAEGMVCFDSAILVAELLGLSAEEIDYRRDSLSRLLQSDSPITLQWPKAQLQRAIRSPGEY</sequence>
<dbReference type="KEGG" id="cmav:ABHF33_03085"/>
<dbReference type="EMBL" id="CP157355">
    <property type="protein sequence ID" value="XBM01291.1"/>
    <property type="molecule type" value="Genomic_DNA"/>
</dbReference>
<organism evidence="1">
    <name type="scientific">Chitinibacter mangrovi</name>
    <dbReference type="NCBI Taxonomy" id="3153927"/>
    <lineage>
        <taxon>Bacteria</taxon>
        <taxon>Pseudomonadati</taxon>
        <taxon>Pseudomonadota</taxon>
        <taxon>Betaproteobacteria</taxon>
        <taxon>Neisseriales</taxon>
        <taxon>Chitinibacteraceae</taxon>
        <taxon>Chitinibacter</taxon>
    </lineage>
</organism>
<dbReference type="AlphaFoldDB" id="A0AAU7FBY8"/>
<proteinExistence type="predicted"/>
<evidence type="ECO:0000313" key="1">
    <source>
        <dbReference type="EMBL" id="XBM01291.1"/>
    </source>
</evidence>